<dbReference type="InterPro" id="IPR036640">
    <property type="entry name" value="ABC1_TM_sf"/>
</dbReference>
<dbReference type="CDD" id="cd18567">
    <property type="entry name" value="ABC_6TM_CvaB_RaxB_like"/>
    <property type="match status" value="1"/>
</dbReference>
<evidence type="ECO:0000259" key="15">
    <source>
        <dbReference type="PROSITE" id="PS50929"/>
    </source>
</evidence>
<evidence type="ECO:0000256" key="1">
    <source>
        <dbReference type="ARBA" id="ARBA00004651"/>
    </source>
</evidence>
<dbReference type="GO" id="GO:0005886">
    <property type="term" value="C:plasma membrane"/>
    <property type="evidence" value="ECO:0007669"/>
    <property type="project" value="UniProtKB-SubCell"/>
</dbReference>
<evidence type="ECO:0000256" key="12">
    <source>
        <dbReference type="ARBA" id="ARBA00072252"/>
    </source>
</evidence>
<keyword evidence="8 13" id="KW-1133">Transmembrane helix</keyword>
<feature type="transmembrane region" description="Helical" evidence="13">
    <location>
        <begin position="154"/>
        <end position="177"/>
    </location>
</feature>
<dbReference type="PROSITE" id="PS00211">
    <property type="entry name" value="ABC_TRANSPORTER_1"/>
    <property type="match status" value="1"/>
</dbReference>
<dbReference type="PANTHER" id="PTHR24221:SF606">
    <property type="entry name" value="COLICIN V SECRETION-PROCESSING ATP-BINDING PROTEIN"/>
    <property type="match status" value="1"/>
</dbReference>
<dbReference type="GO" id="GO:0140359">
    <property type="term" value="F:ABC-type transporter activity"/>
    <property type="evidence" value="ECO:0007669"/>
    <property type="project" value="InterPro"/>
</dbReference>
<dbReference type="InterPro" id="IPR027417">
    <property type="entry name" value="P-loop_NTPase"/>
</dbReference>
<dbReference type="InterPro" id="IPR003439">
    <property type="entry name" value="ABC_transporter-like_ATP-bd"/>
</dbReference>
<feature type="transmembrane region" description="Helical" evidence="13">
    <location>
        <begin position="197"/>
        <end position="218"/>
    </location>
</feature>
<dbReference type="EMBL" id="WNKY01000049">
    <property type="protein sequence ID" value="MTV41154.1"/>
    <property type="molecule type" value="Genomic_DNA"/>
</dbReference>
<name>A0A6L6PQM4_9BURK</name>
<comment type="similarity">
    <text evidence="11">Belongs to the ABC transporter superfamily. Cyclolysin exporter (TC 3.A.1.109.2) family.</text>
</comment>
<evidence type="ECO:0000256" key="3">
    <source>
        <dbReference type="ARBA" id="ARBA00022475"/>
    </source>
</evidence>
<dbReference type="Gene3D" id="1.20.1560.10">
    <property type="entry name" value="ABC transporter type 1, transmembrane domain"/>
    <property type="match status" value="1"/>
</dbReference>
<sequence length="702" mass="77274">MRIILQTESGECGLACLAMVADHHGLKLDLSALRRRFSFGAKGATLVQLISNASQLGLTARAVKLDVEQIAQLRVPCILHWNLNHFVVLRKVRQSFGGKVVVELLDPAIGRRRLSLAEFSDYFTGVALELAPGEDFIRRDETFRMPLSALTGKIFGLKAAIAQLIVLAFALELLVLVMPLFNQMVIDEAITSGDLDLMTVLVIGFGLVVLVQTLLDLARSWFLMRWSMEVNLQWSARIFRHLIRLPVSFFEKRHLGDIVSKFGSMEAIQSTLTTIFVQTLLDGLMSVFALAMMWIYSPALSLIVLAAVGAYVIARVCFYRPLQEASRERLILSAKENSNFLETIRAITPLKLFGREAERQSQWQNLKQDVANRDIRTQKLTLAFRLLTSFIASAQTLLLFYLGGRMVIQQSLTLGMLTAFASYGSTFTTRILSLVDAAVNFRMLSLHTERLSDIVGTATEPDEGSIDQVSQGFQPSIALRNVKFRYSDSEPWILNGVDLDIQPSDRVALIGPSGSGKSTLAKILIGLLQPTEGEILVGGIPLAQLGLKNFRSAVGTVMQNDVLLGGSIADNIAFFDVAMNFERVESAAKLAQIHDDVLKMPMGYQTLVGDMGSNLSGGQKQRVLLARALYREPIILALDEATSHLDVETEQLITKALEAIPLTQVIVAHRPQAISAANRVIYVGNGKVSERSIVAAETAYIA</sequence>
<feature type="transmembrane region" description="Helical" evidence="13">
    <location>
        <begin position="382"/>
        <end position="402"/>
    </location>
</feature>
<dbReference type="InterPro" id="IPR039421">
    <property type="entry name" value="Type_1_exporter"/>
</dbReference>
<dbReference type="SMART" id="SM00382">
    <property type="entry name" value="AAA"/>
    <property type="match status" value="1"/>
</dbReference>
<evidence type="ECO:0000259" key="14">
    <source>
        <dbReference type="PROSITE" id="PS50893"/>
    </source>
</evidence>
<keyword evidence="5" id="KW-0204">Cytolysis</keyword>
<keyword evidence="5" id="KW-0354">Hemolysis</keyword>
<dbReference type="SUPFAM" id="SSF52540">
    <property type="entry name" value="P-loop containing nucleoside triphosphate hydrolases"/>
    <property type="match status" value="1"/>
</dbReference>
<reference evidence="17 18" key="1">
    <citation type="submission" date="2019-11" db="EMBL/GenBank/DDBJ databases">
        <title>Type strains purchased from KCTC, JCM and DSMZ.</title>
        <authorList>
            <person name="Lu H."/>
        </authorList>
    </citation>
    <scope>NUCLEOTIDE SEQUENCE [LARGE SCALE GENOMIC DNA]</scope>
    <source>
        <strain evidence="17 18">KCTC 22382</strain>
    </source>
</reference>
<evidence type="ECO:0000256" key="10">
    <source>
        <dbReference type="ARBA" id="ARBA00055355"/>
    </source>
</evidence>
<dbReference type="Pfam" id="PF03412">
    <property type="entry name" value="Peptidase_C39"/>
    <property type="match status" value="1"/>
</dbReference>
<dbReference type="AlphaFoldDB" id="A0A6L6PQM4"/>
<dbReference type="Pfam" id="PF00005">
    <property type="entry name" value="ABC_tran"/>
    <property type="match status" value="1"/>
</dbReference>
<dbReference type="GO" id="GO:0031640">
    <property type="term" value="P:killing of cells of another organism"/>
    <property type="evidence" value="ECO:0007669"/>
    <property type="project" value="UniProtKB-KW"/>
</dbReference>
<dbReference type="Pfam" id="PF00664">
    <property type="entry name" value="ABC_membrane"/>
    <property type="match status" value="1"/>
</dbReference>
<feature type="domain" description="ABC transporter" evidence="14">
    <location>
        <begin position="477"/>
        <end position="701"/>
    </location>
</feature>
<dbReference type="PROSITE" id="PS50990">
    <property type="entry name" value="PEPTIDASE_C39"/>
    <property type="match status" value="1"/>
</dbReference>
<dbReference type="RefSeq" id="WP_155467240.1">
    <property type="nucleotide sequence ID" value="NZ_WNKY01000049.1"/>
</dbReference>
<dbReference type="SUPFAM" id="SSF90123">
    <property type="entry name" value="ABC transporter transmembrane region"/>
    <property type="match status" value="1"/>
</dbReference>
<evidence type="ECO:0000256" key="6">
    <source>
        <dbReference type="ARBA" id="ARBA00022741"/>
    </source>
</evidence>
<evidence type="ECO:0000256" key="2">
    <source>
        <dbReference type="ARBA" id="ARBA00022448"/>
    </source>
</evidence>
<dbReference type="GO" id="GO:0005524">
    <property type="term" value="F:ATP binding"/>
    <property type="evidence" value="ECO:0007669"/>
    <property type="project" value="UniProtKB-KW"/>
</dbReference>
<keyword evidence="7 17" id="KW-0067">ATP-binding</keyword>
<dbReference type="InterPro" id="IPR005074">
    <property type="entry name" value="Peptidase_C39"/>
</dbReference>
<evidence type="ECO:0000256" key="4">
    <source>
        <dbReference type="ARBA" id="ARBA00022692"/>
    </source>
</evidence>
<evidence type="ECO:0000256" key="5">
    <source>
        <dbReference type="ARBA" id="ARBA00022735"/>
    </source>
</evidence>
<evidence type="ECO:0000313" key="17">
    <source>
        <dbReference type="EMBL" id="MTV41154.1"/>
    </source>
</evidence>
<proteinExistence type="inferred from homology"/>
<dbReference type="GO" id="GO:0008233">
    <property type="term" value="F:peptidase activity"/>
    <property type="evidence" value="ECO:0007669"/>
    <property type="project" value="InterPro"/>
</dbReference>
<evidence type="ECO:0000313" key="18">
    <source>
        <dbReference type="Proteomes" id="UP000475582"/>
    </source>
</evidence>
<dbReference type="Gene3D" id="3.90.70.10">
    <property type="entry name" value="Cysteine proteinases"/>
    <property type="match status" value="1"/>
</dbReference>
<gene>
    <name evidence="17" type="ORF">GM676_26685</name>
</gene>
<accession>A0A6L6PQM4</accession>
<keyword evidence="6" id="KW-0547">Nucleotide-binding</keyword>
<feature type="domain" description="Peptidase C39" evidence="16">
    <location>
        <begin position="6"/>
        <end position="130"/>
    </location>
</feature>
<dbReference type="FunFam" id="3.40.50.300:FF:000299">
    <property type="entry name" value="ABC transporter ATP-binding protein/permease"/>
    <property type="match status" value="1"/>
</dbReference>
<dbReference type="GO" id="GO:0034040">
    <property type="term" value="F:ATPase-coupled lipid transmembrane transporter activity"/>
    <property type="evidence" value="ECO:0007669"/>
    <property type="project" value="TreeGrafter"/>
</dbReference>
<keyword evidence="2" id="KW-0813">Transport</keyword>
<feature type="transmembrane region" description="Helical" evidence="13">
    <location>
        <begin position="302"/>
        <end position="322"/>
    </location>
</feature>
<evidence type="ECO:0000259" key="16">
    <source>
        <dbReference type="PROSITE" id="PS50990"/>
    </source>
</evidence>
<comment type="subcellular location">
    <subcellularLocation>
        <location evidence="1">Cell membrane</location>
        <topology evidence="1">Multi-pass membrane protein</topology>
    </subcellularLocation>
</comment>
<dbReference type="PROSITE" id="PS50893">
    <property type="entry name" value="ABC_TRANSPORTER_2"/>
    <property type="match status" value="1"/>
</dbReference>
<feature type="transmembrane region" description="Helical" evidence="13">
    <location>
        <begin position="275"/>
        <end position="296"/>
    </location>
</feature>
<feature type="domain" description="ABC transmembrane type-1" evidence="15">
    <location>
        <begin position="164"/>
        <end position="443"/>
    </location>
</feature>
<dbReference type="InterPro" id="IPR003593">
    <property type="entry name" value="AAA+_ATPase"/>
</dbReference>
<protein>
    <recommendedName>
        <fullName evidence="12">Cyclolysin secretion/processing ATP-binding protein CyaB</fullName>
    </recommendedName>
</protein>
<evidence type="ECO:0000256" key="11">
    <source>
        <dbReference type="ARBA" id="ARBA00061173"/>
    </source>
</evidence>
<dbReference type="Gene3D" id="3.40.50.300">
    <property type="entry name" value="P-loop containing nucleotide triphosphate hydrolases"/>
    <property type="match status" value="1"/>
</dbReference>
<keyword evidence="18" id="KW-1185">Reference proteome</keyword>
<comment type="caution">
    <text evidence="17">The sequence shown here is derived from an EMBL/GenBank/DDBJ whole genome shotgun (WGS) entry which is preliminary data.</text>
</comment>
<evidence type="ECO:0000256" key="9">
    <source>
        <dbReference type="ARBA" id="ARBA00023136"/>
    </source>
</evidence>
<dbReference type="Proteomes" id="UP000475582">
    <property type="component" value="Unassembled WGS sequence"/>
</dbReference>
<comment type="function">
    <text evidence="10">Involved in the export of calmodulin-sensitive adenylate cyclase-hemolysin (cyclolysin).</text>
</comment>
<dbReference type="OrthoDB" id="8554730at2"/>
<dbReference type="GO" id="GO:0016887">
    <property type="term" value="F:ATP hydrolysis activity"/>
    <property type="evidence" value="ECO:0007669"/>
    <property type="project" value="InterPro"/>
</dbReference>
<evidence type="ECO:0000256" key="8">
    <source>
        <dbReference type="ARBA" id="ARBA00022989"/>
    </source>
</evidence>
<dbReference type="PROSITE" id="PS50929">
    <property type="entry name" value="ABC_TM1F"/>
    <property type="match status" value="1"/>
</dbReference>
<dbReference type="InterPro" id="IPR011527">
    <property type="entry name" value="ABC1_TM_dom"/>
</dbReference>
<evidence type="ECO:0000256" key="7">
    <source>
        <dbReference type="ARBA" id="ARBA00022840"/>
    </source>
</evidence>
<keyword evidence="4 13" id="KW-0812">Transmembrane</keyword>
<organism evidence="17 18">
    <name type="scientific">Duganella radicis</name>
    <dbReference type="NCBI Taxonomy" id="551988"/>
    <lineage>
        <taxon>Bacteria</taxon>
        <taxon>Pseudomonadati</taxon>
        <taxon>Pseudomonadota</taxon>
        <taxon>Betaproteobacteria</taxon>
        <taxon>Burkholderiales</taxon>
        <taxon>Oxalobacteraceae</taxon>
        <taxon>Telluria group</taxon>
        <taxon>Duganella</taxon>
    </lineage>
</organism>
<dbReference type="InterPro" id="IPR017871">
    <property type="entry name" value="ABC_transporter-like_CS"/>
</dbReference>
<dbReference type="GO" id="GO:0006508">
    <property type="term" value="P:proteolysis"/>
    <property type="evidence" value="ECO:0007669"/>
    <property type="project" value="InterPro"/>
</dbReference>
<keyword evidence="3" id="KW-1003">Cell membrane</keyword>
<evidence type="ECO:0000256" key="13">
    <source>
        <dbReference type="SAM" id="Phobius"/>
    </source>
</evidence>
<keyword evidence="9 13" id="KW-0472">Membrane</keyword>
<dbReference type="PANTHER" id="PTHR24221">
    <property type="entry name" value="ATP-BINDING CASSETTE SUB-FAMILY B"/>
    <property type="match status" value="1"/>
</dbReference>